<protein>
    <submittedName>
        <fullName evidence="1">DUF1776-domain-containing protein</fullName>
    </submittedName>
</protein>
<name>A0ACB9YTY1_9PEZI</name>
<reference evidence="1 2" key="1">
    <citation type="journal article" date="2022" name="New Phytol.">
        <title>Ecological generalism drives hyperdiversity of secondary metabolite gene clusters in xylarialean endophytes.</title>
        <authorList>
            <person name="Franco M.E.E."/>
            <person name="Wisecaver J.H."/>
            <person name="Arnold A.E."/>
            <person name="Ju Y.M."/>
            <person name="Slot J.C."/>
            <person name="Ahrendt S."/>
            <person name="Moore L.P."/>
            <person name="Eastman K.E."/>
            <person name="Scott K."/>
            <person name="Konkel Z."/>
            <person name="Mondo S.J."/>
            <person name="Kuo A."/>
            <person name="Hayes R.D."/>
            <person name="Haridas S."/>
            <person name="Andreopoulos B."/>
            <person name="Riley R."/>
            <person name="LaButti K."/>
            <person name="Pangilinan J."/>
            <person name="Lipzen A."/>
            <person name="Amirebrahimi M."/>
            <person name="Yan J."/>
            <person name="Adam C."/>
            <person name="Keymanesh K."/>
            <person name="Ng V."/>
            <person name="Louie K."/>
            <person name="Northen T."/>
            <person name="Drula E."/>
            <person name="Henrissat B."/>
            <person name="Hsieh H.M."/>
            <person name="Youens-Clark K."/>
            <person name="Lutzoni F."/>
            <person name="Miadlikowska J."/>
            <person name="Eastwood D.C."/>
            <person name="Hamelin R.C."/>
            <person name="Grigoriev I.V."/>
            <person name="U'Ren J.M."/>
        </authorList>
    </citation>
    <scope>NUCLEOTIDE SEQUENCE [LARGE SCALE GENOMIC DNA]</scope>
    <source>
        <strain evidence="1 2">CBS 119005</strain>
    </source>
</reference>
<proteinExistence type="predicted"/>
<gene>
    <name evidence="1" type="ORF">F4820DRAFT_430179</name>
</gene>
<evidence type="ECO:0000313" key="2">
    <source>
        <dbReference type="Proteomes" id="UP001497700"/>
    </source>
</evidence>
<organism evidence="1 2">
    <name type="scientific">Hypoxylon rubiginosum</name>
    <dbReference type="NCBI Taxonomy" id="110542"/>
    <lineage>
        <taxon>Eukaryota</taxon>
        <taxon>Fungi</taxon>
        <taxon>Dikarya</taxon>
        <taxon>Ascomycota</taxon>
        <taxon>Pezizomycotina</taxon>
        <taxon>Sordariomycetes</taxon>
        <taxon>Xylariomycetidae</taxon>
        <taxon>Xylariales</taxon>
        <taxon>Hypoxylaceae</taxon>
        <taxon>Hypoxylon</taxon>
    </lineage>
</organism>
<dbReference type="Proteomes" id="UP001497700">
    <property type="component" value="Unassembled WGS sequence"/>
</dbReference>
<dbReference type="EMBL" id="MU393523">
    <property type="protein sequence ID" value="KAI4862571.1"/>
    <property type="molecule type" value="Genomic_DNA"/>
</dbReference>
<comment type="caution">
    <text evidence="1">The sequence shown here is derived from an EMBL/GenBank/DDBJ whole genome shotgun (WGS) entry which is preliminary data.</text>
</comment>
<keyword evidence="2" id="KW-1185">Reference proteome</keyword>
<sequence>MSADDQQFLDLLSSIPNHIRRYSGDVAEYVDKYVDKVADEIRDTLATAPWVPDSVRPKLPDRPPPVQIVAMSTYERLQDWISRHKILTGIIVVGFGYATYRTVRAGKLLRKTRRAKRARNGGRLEVVVVAGSPTLPLTRSLSLDMERRGFIVFIVCNTIEDEVAVQSLSRPDIKPLGIDITDPPNAGQSIERFATYLQSPHAAVPGAKANYLALKAVILIPSLNYQTSPIATIPPSNFADLFNTHLLHPILTVQSFLPLLTSRIPTHGEKPATPKVLVFTPSIISSINPPFHAPEATVCSALSAFTEVLTAELRPLGIPVTHIQLGTFDFSGFTPAPRTGPPAPTEAALWPEAARLAYARNYVSQARSAVAAGRIRGLRGSSLRDLHAAVFDVIDGTEQGAVVRVGLGAGLYGLVGRFAPRGLVAWMMGIRQVGELSTWEGGSSSSHHDSTSEKSESGEDGEAGEASEFIPVTRDVDGHDVWK</sequence>
<evidence type="ECO:0000313" key="1">
    <source>
        <dbReference type="EMBL" id="KAI4862571.1"/>
    </source>
</evidence>
<accession>A0ACB9YTY1</accession>